<reference evidence="2" key="1">
    <citation type="journal article" date="2023" name="Insect Mol. Biol.">
        <title>Genome sequencing provides insights into the evolution of gene families encoding plant cell wall-degrading enzymes in longhorned beetles.</title>
        <authorList>
            <person name="Shin N.R."/>
            <person name="Okamura Y."/>
            <person name="Kirsch R."/>
            <person name="Pauchet Y."/>
        </authorList>
    </citation>
    <scope>NUCLEOTIDE SEQUENCE</scope>
    <source>
        <strain evidence="2">RBIC_L_NR</strain>
    </source>
</reference>
<name>A0AAV8Y5X8_9CUCU</name>
<comment type="caution">
    <text evidence="2">The sequence shown here is derived from an EMBL/GenBank/DDBJ whole genome shotgun (WGS) entry which is preliminary data.</text>
</comment>
<dbReference type="EMBL" id="JANEYF010002453">
    <property type="protein sequence ID" value="KAJ8946288.1"/>
    <property type="molecule type" value="Genomic_DNA"/>
</dbReference>
<dbReference type="InterPro" id="IPR036397">
    <property type="entry name" value="RNaseH_sf"/>
</dbReference>
<dbReference type="Pfam" id="PF03184">
    <property type="entry name" value="DDE_1"/>
    <property type="match status" value="1"/>
</dbReference>
<dbReference type="Gene3D" id="3.30.420.10">
    <property type="entry name" value="Ribonuclease H-like superfamily/Ribonuclease H"/>
    <property type="match status" value="1"/>
</dbReference>
<dbReference type="InterPro" id="IPR004875">
    <property type="entry name" value="DDE_SF_endonuclease_dom"/>
</dbReference>
<dbReference type="PANTHER" id="PTHR19303:SF74">
    <property type="entry name" value="POGO TRANSPOSABLE ELEMENT WITH KRAB DOMAIN"/>
    <property type="match status" value="1"/>
</dbReference>
<feature type="domain" description="DDE-1" evidence="1">
    <location>
        <begin position="32"/>
        <end position="168"/>
    </location>
</feature>
<protein>
    <recommendedName>
        <fullName evidence="1">DDE-1 domain-containing protein</fullName>
    </recommendedName>
</protein>
<dbReference type="AlphaFoldDB" id="A0AAV8Y5X8"/>
<dbReference type="Proteomes" id="UP001162156">
    <property type="component" value="Unassembled WGS sequence"/>
</dbReference>
<proteinExistence type="predicted"/>
<sequence length="197" mass="22576">MAIFLAPKGEKVLVRKGEKAVYSFSSNDEKKCLTCLIGSNAIGQLMPLMVVFKYERVPSVIINELPNHWSFGRTESGWMTNETFFEYVANIFHPWLVIQKIKLPVVLFVDGHSSHLTYFLSEFCSQNGIHLVALHPNATHVIQPMDVAVFRLLKEHWRQAVHSFKIKNSGAKLKREHFAPLMDSILQLLKPELMKTQ</sequence>
<dbReference type="GO" id="GO:0005634">
    <property type="term" value="C:nucleus"/>
    <property type="evidence" value="ECO:0007669"/>
    <property type="project" value="TreeGrafter"/>
</dbReference>
<evidence type="ECO:0000313" key="3">
    <source>
        <dbReference type="Proteomes" id="UP001162156"/>
    </source>
</evidence>
<dbReference type="PANTHER" id="PTHR19303">
    <property type="entry name" value="TRANSPOSON"/>
    <property type="match status" value="1"/>
</dbReference>
<evidence type="ECO:0000313" key="2">
    <source>
        <dbReference type="EMBL" id="KAJ8946288.1"/>
    </source>
</evidence>
<organism evidence="2 3">
    <name type="scientific">Rhamnusium bicolor</name>
    <dbReference type="NCBI Taxonomy" id="1586634"/>
    <lineage>
        <taxon>Eukaryota</taxon>
        <taxon>Metazoa</taxon>
        <taxon>Ecdysozoa</taxon>
        <taxon>Arthropoda</taxon>
        <taxon>Hexapoda</taxon>
        <taxon>Insecta</taxon>
        <taxon>Pterygota</taxon>
        <taxon>Neoptera</taxon>
        <taxon>Endopterygota</taxon>
        <taxon>Coleoptera</taxon>
        <taxon>Polyphaga</taxon>
        <taxon>Cucujiformia</taxon>
        <taxon>Chrysomeloidea</taxon>
        <taxon>Cerambycidae</taxon>
        <taxon>Lepturinae</taxon>
        <taxon>Rhagiini</taxon>
        <taxon>Rhamnusium</taxon>
    </lineage>
</organism>
<accession>A0AAV8Y5X8</accession>
<gene>
    <name evidence="2" type="ORF">NQ314_008913</name>
</gene>
<dbReference type="InterPro" id="IPR050863">
    <property type="entry name" value="CenT-Element_Derived"/>
</dbReference>
<keyword evidence="3" id="KW-1185">Reference proteome</keyword>
<evidence type="ECO:0000259" key="1">
    <source>
        <dbReference type="Pfam" id="PF03184"/>
    </source>
</evidence>
<dbReference type="GO" id="GO:0003677">
    <property type="term" value="F:DNA binding"/>
    <property type="evidence" value="ECO:0007669"/>
    <property type="project" value="TreeGrafter"/>
</dbReference>